<organism evidence="1">
    <name type="scientific">Cacopsylla melanoneura</name>
    <dbReference type="NCBI Taxonomy" id="428564"/>
    <lineage>
        <taxon>Eukaryota</taxon>
        <taxon>Metazoa</taxon>
        <taxon>Ecdysozoa</taxon>
        <taxon>Arthropoda</taxon>
        <taxon>Hexapoda</taxon>
        <taxon>Insecta</taxon>
        <taxon>Pterygota</taxon>
        <taxon>Neoptera</taxon>
        <taxon>Paraneoptera</taxon>
        <taxon>Hemiptera</taxon>
        <taxon>Sternorrhyncha</taxon>
        <taxon>Psylloidea</taxon>
        <taxon>Psyllidae</taxon>
        <taxon>Psyllinae</taxon>
        <taxon>Cacopsylla</taxon>
    </lineage>
</organism>
<dbReference type="AlphaFoldDB" id="A0A8D9ANN2"/>
<reference evidence="1" key="1">
    <citation type="submission" date="2021-05" db="EMBL/GenBank/DDBJ databases">
        <authorList>
            <person name="Alioto T."/>
            <person name="Alioto T."/>
            <person name="Gomez Garrido J."/>
        </authorList>
    </citation>
    <scope>NUCLEOTIDE SEQUENCE</scope>
</reference>
<name>A0A8D9ANN2_9HEMI</name>
<sequence>MIADFALTNPHKRLLCTYITLPLTKRKYYPSLKNMISRYLDLQVLSNCIDSFYCIRCCDLCFINCVNVCFICDNAKLWHYTNQVCSICDNSSIPSYYTSYIERWDYSVARRTIFLHYLAWK</sequence>
<dbReference type="EMBL" id="HBUF01576364">
    <property type="protein sequence ID" value="CAG6768466.1"/>
    <property type="molecule type" value="Transcribed_RNA"/>
</dbReference>
<accession>A0A8D9ANN2</accession>
<proteinExistence type="predicted"/>
<evidence type="ECO:0000313" key="1">
    <source>
        <dbReference type="EMBL" id="CAG6768466.1"/>
    </source>
</evidence>
<protein>
    <submittedName>
        <fullName evidence="1">Uncharacterized protein</fullName>
    </submittedName>
</protein>